<evidence type="ECO:0000259" key="1">
    <source>
        <dbReference type="Pfam" id="PF12641"/>
    </source>
</evidence>
<dbReference type="AlphaFoldDB" id="A0A9D1P9B2"/>
<gene>
    <name evidence="2" type="ORF">IAA64_12850</name>
</gene>
<comment type="caution">
    <text evidence="2">The sequence shown here is derived from an EMBL/GenBank/DDBJ whole genome shotgun (WGS) entry which is preliminary data.</text>
</comment>
<dbReference type="SUPFAM" id="SSF52218">
    <property type="entry name" value="Flavoproteins"/>
    <property type="match status" value="1"/>
</dbReference>
<dbReference type="Pfam" id="PF12641">
    <property type="entry name" value="Flavodoxin_3"/>
    <property type="match status" value="1"/>
</dbReference>
<dbReference type="GO" id="GO:0016651">
    <property type="term" value="F:oxidoreductase activity, acting on NAD(P)H"/>
    <property type="evidence" value="ECO:0007669"/>
    <property type="project" value="UniProtKB-ARBA"/>
</dbReference>
<name>A0A9D1P9B2_9FIRM</name>
<accession>A0A9D1P9B2</accession>
<dbReference type="Gene3D" id="3.40.50.360">
    <property type="match status" value="1"/>
</dbReference>
<dbReference type="GO" id="GO:0010181">
    <property type="term" value="F:FMN binding"/>
    <property type="evidence" value="ECO:0007669"/>
    <property type="project" value="InterPro"/>
</dbReference>
<dbReference type="GO" id="GO:0009055">
    <property type="term" value="F:electron transfer activity"/>
    <property type="evidence" value="ECO:0007669"/>
    <property type="project" value="InterPro"/>
</dbReference>
<dbReference type="Proteomes" id="UP000886884">
    <property type="component" value="Unassembled WGS sequence"/>
</dbReference>
<protein>
    <recommendedName>
        <fullName evidence="1">Flavodoxin-like domain-containing protein</fullName>
    </recommendedName>
</protein>
<sequence length="184" mass="19427">MKVQIVYSSLSGCTRRLAEGIFAALPVADKQIFDLAQGEPALDADVVLLGYWVDKGGPNAAMKAFMEKLSGKTVGVFCTLAFWADSAHAHASLAAGAALLKEKNCLLGGYVCNGAMSQAMIDRFRAAGTSGPHSASPASEARWALLKGHPTEAEIALAAERFGERIRLLETLQSQGLEYASIAL</sequence>
<dbReference type="PROSITE" id="PS00201">
    <property type="entry name" value="FLAVODOXIN"/>
    <property type="match status" value="1"/>
</dbReference>
<evidence type="ECO:0000313" key="3">
    <source>
        <dbReference type="Proteomes" id="UP000886884"/>
    </source>
</evidence>
<feature type="domain" description="Flavodoxin-like" evidence="1">
    <location>
        <begin position="5"/>
        <end position="160"/>
    </location>
</feature>
<reference evidence="2" key="1">
    <citation type="submission" date="2020-10" db="EMBL/GenBank/DDBJ databases">
        <authorList>
            <person name="Gilroy R."/>
        </authorList>
    </citation>
    <scope>NUCLEOTIDE SEQUENCE</scope>
    <source>
        <strain evidence="2">CHK183-6373</strain>
    </source>
</reference>
<dbReference type="InterPro" id="IPR008254">
    <property type="entry name" value="Flavodoxin/NO_synth"/>
</dbReference>
<dbReference type="InterPro" id="IPR001226">
    <property type="entry name" value="Flavodoxin_CS"/>
</dbReference>
<dbReference type="EMBL" id="DVOT01000233">
    <property type="protein sequence ID" value="HIV28844.1"/>
    <property type="molecule type" value="Genomic_DNA"/>
</dbReference>
<reference evidence="2" key="2">
    <citation type="journal article" date="2021" name="PeerJ">
        <title>Extensive microbial diversity within the chicken gut microbiome revealed by metagenomics and culture.</title>
        <authorList>
            <person name="Gilroy R."/>
            <person name="Ravi A."/>
            <person name="Getino M."/>
            <person name="Pursley I."/>
            <person name="Horton D.L."/>
            <person name="Alikhan N.F."/>
            <person name="Baker D."/>
            <person name="Gharbi K."/>
            <person name="Hall N."/>
            <person name="Watson M."/>
            <person name="Adriaenssens E.M."/>
            <person name="Foster-Nyarko E."/>
            <person name="Jarju S."/>
            <person name="Secka A."/>
            <person name="Antonio M."/>
            <person name="Oren A."/>
            <person name="Chaudhuri R.R."/>
            <person name="La Ragione R."/>
            <person name="Hildebrand F."/>
            <person name="Pallen M.J."/>
        </authorList>
    </citation>
    <scope>NUCLEOTIDE SEQUENCE</scope>
    <source>
        <strain evidence="2">CHK183-6373</strain>
    </source>
</reference>
<evidence type="ECO:0000313" key="2">
    <source>
        <dbReference type="EMBL" id="HIV28844.1"/>
    </source>
</evidence>
<proteinExistence type="predicted"/>
<organism evidence="2 3">
    <name type="scientific">Candidatus Ornithocaccomicrobium faecavium</name>
    <dbReference type="NCBI Taxonomy" id="2840890"/>
    <lineage>
        <taxon>Bacteria</taxon>
        <taxon>Bacillati</taxon>
        <taxon>Bacillota</taxon>
        <taxon>Clostridia</taxon>
        <taxon>Candidatus Ornithocaccomicrobium</taxon>
    </lineage>
</organism>
<dbReference type="InterPro" id="IPR029039">
    <property type="entry name" value="Flavoprotein-like_sf"/>
</dbReference>